<accession>A0AAU3HVM7</accession>
<feature type="transmembrane region" description="Helical" evidence="7">
    <location>
        <begin position="338"/>
        <end position="361"/>
    </location>
</feature>
<dbReference type="AlphaFoldDB" id="A0AAU3HVM7"/>
<feature type="transmembrane region" description="Helical" evidence="7">
    <location>
        <begin position="169"/>
        <end position="187"/>
    </location>
</feature>
<evidence type="ECO:0000256" key="4">
    <source>
        <dbReference type="ARBA" id="ARBA00022989"/>
    </source>
</evidence>
<keyword evidence="2" id="KW-1003">Cell membrane</keyword>
<evidence type="ECO:0000256" key="3">
    <source>
        <dbReference type="ARBA" id="ARBA00022692"/>
    </source>
</evidence>
<feature type="transmembrane region" description="Helical" evidence="7">
    <location>
        <begin position="284"/>
        <end position="302"/>
    </location>
</feature>
<feature type="domain" description="Major facilitator superfamily (MFS) profile" evidence="8">
    <location>
        <begin position="1"/>
        <end position="397"/>
    </location>
</feature>
<feature type="compositionally biased region" description="Basic and acidic residues" evidence="6">
    <location>
        <begin position="414"/>
        <end position="438"/>
    </location>
</feature>
<evidence type="ECO:0000259" key="8">
    <source>
        <dbReference type="PROSITE" id="PS50850"/>
    </source>
</evidence>
<dbReference type="PROSITE" id="PS50850">
    <property type="entry name" value="MFS"/>
    <property type="match status" value="1"/>
</dbReference>
<dbReference type="GO" id="GO:0005886">
    <property type="term" value="C:plasma membrane"/>
    <property type="evidence" value="ECO:0007669"/>
    <property type="project" value="UniProtKB-SubCell"/>
</dbReference>
<dbReference type="EMBL" id="CP109546">
    <property type="protein sequence ID" value="WTZ07011.1"/>
    <property type="molecule type" value="Genomic_DNA"/>
</dbReference>
<evidence type="ECO:0000313" key="9">
    <source>
        <dbReference type="EMBL" id="WTZ07011.1"/>
    </source>
</evidence>
<dbReference type="InterPro" id="IPR020846">
    <property type="entry name" value="MFS_dom"/>
</dbReference>
<sequence>MKSAGILRTNADFRRFWLSSTLSTLGSQLSLLAFPLLVLSIGGSAAQAGTVATCSLVTRTLLRLPAGHLADRLDRRMIMVGTDLVRLVALASIPLVSALGDLGQTHLLGVAVVEGAATALFAPAATIAVRDVVPEKDLTDALSRSQAAMATSSLIGPFLGGWLYTLDPILPFAADAFSYGVSAVLLLRIATKPPREVAATDRDDRLTAGLRWLTHQRALLAALLFAAGINVVSAAAQTTMVVSLRQSGAGGTAIGAVMACAGIGAMLGAAAAPRLIKRIPAARLFLLIGAVWAIGLAVFSGTTHPWTIGPVLVVVVFFSPPAGIVVGRAMLVLAPRDLLGRVSTATGLVMAGLASLGPLLAGSFVDSLGASHTWLALAGTAAVVTVVSSVPLLRETSLDAVTDDAKPGLDAVAEEPKKTGLDAMEDEPKKTGLDSDAPHAIRSDLDAVATDAIRFDLDAVAADARSARRAGLPDAPEPVDTTASSGFLNTPALAGTSRAERPAVEAHGEPTPADDSGPEDPSAASPAQRPGTGDA</sequence>
<feature type="transmembrane region" description="Helical" evidence="7">
    <location>
        <begin position="218"/>
        <end position="236"/>
    </location>
</feature>
<feature type="region of interest" description="Disordered" evidence="6">
    <location>
        <begin position="407"/>
        <end position="438"/>
    </location>
</feature>
<proteinExistence type="predicted"/>
<evidence type="ECO:0000256" key="6">
    <source>
        <dbReference type="SAM" id="MobiDB-lite"/>
    </source>
</evidence>
<organism evidence="9">
    <name type="scientific">Streptomyces sp. NBC_01393</name>
    <dbReference type="NCBI Taxonomy" id="2903851"/>
    <lineage>
        <taxon>Bacteria</taxon>
        <taxon>Bacillati</taxon>
        <taxon>Actinomycetota</taxon>
        <taxon>Actinomycetes</taxon>
        <taxon>Kitasatosporales</taxon>
        <taxon>Streptomycetaceae</taxon>
        <taxon>Streptomyces</taxon>
    </lineage>
</organism>
<dbReference type="InterPro" id="IPR011701">
    <property type="entry name" value="MFS"/>
</dbReference>
<feature type="transmembrane region" description="Helical" evidence="7">
    <location>
        <begin position="308"/>
        <end position="326"/>
    </location>
</feature>
<evidence type="ECO:0000256" key="7">
    <source>
        <dbReference type="SAM" id="Phobius"/>
    </source>
</evidence>
<dbReference type="CDD" id="cd06173">
    <property type="entry name" value="MFS_MefA_like"/>
    <property type="match status" value="1"/>
</dbReference>
<evidence type="ECO:0000256" key="1">
    <source>
        <dbReference type="ARBA" id="ARBA00004651"/>
    </source>
</evidence>
<feature type="transmembrane region" description="Helical" evidence="7">
    <location>
        <begin position="78"/>
        <end position="100"/>
    </location>
</feature>
<dbReference type="GO" id="GO:0022857">
    <property type="term" value="F:transmembrane transporter activity"/>
    <property type="evidence" value="ECO:0007669"/>
    <property type="project" value="InterPro"/>
</dbReference>
<evidence type="ECO:0000256" key="2">
    <source>
        <dbReference type="ARBA" id="ARBA00022475"/>
    </source>
</evidence>
<comment type="subcellular location">
    <subcellularLocation>
        <location evidence="1">Cell membrane</location>
        <topology evidence="1">Multi-pass membrane protein</topology>
    </subcellularLocation>
</comment>
<keyword evidence="5 7" id="KW-0472">Membrane</keyword>
<name>A0AAU3HVM7_9ACTN</name>
<keyword evidence="4 7" id="KW-1133">Transmembrane helix</keyword>
<protein>
    <submittedName>
        <fullName evidence="9">MFS transporter</fullName>
    </submittedName>
</protein>
<dbReference type="Gene3D" id="1.20.1250.20">
    <property type="entry name" value="MFS general substrate transporter like domains"/>
    <property type="match status" value="1"/>
</dbReference>
<feature type="transmembrane region" description="Helical" evidence="7">
    <location>
        <begin position="373"/>
        <end position="393"/>
    </location>
</feature>
<dbReference type="Pfam" id="PF07690">
    <property type="entry name" value="MFS_1"/>
    <property type="match status" value="1"/>
</dbReference>
<feature type="transmembrane region" description="Helical" evidence="7">
    <location>
        <begin position="106"/>
        <end position="129"/>
    </location>
</feature>
<feature type="transmembrane region" description="Helical" evidence="7">
    <location>
        <begin position="248"/>
        <end position="272"/>
    </location>
</feature>
<evidence type="ECO:0000256" key="5">
    <source>
        <dbReference type="ARBA" id="ARBA00023136"/>
    </source>
</evidence>
<feature type="transmembrane region" description="Helical" evidence="7">
    <location>
        <begin position="32"/>
        <end position="57"/>
    </location>
</feature>
<feature type="region of interest" description="Disordered" evidence="6">
    <location>
        <begin position="468"/>
        <end position="535"/>
    </location>
</feature>
<feature type="compositionally biased region" description="Basic and acidic residues" evidence="6">
    <location>
        <begin position="498"/>
        <end position="508"/>
    </location>
</feature>
<reference evidence="9" key="1">
    <citation type="submission" date="2022-10" db="EMBL/GenBank/DDBJ databases">
        <title>The complete genomes of actinobacterial strains from the NBC collection.</title>
        <authorList>
            <person name="Joergensen T.S."/>
            <person name="Alvarez Arevalo M."/>
            <person name="Sterndorff E.B."/>
            <person name="Faurdal D."/>
            <person name="Vuksanovic O."/>
            <person name="Mourched A.-S."/>
            <person name="Charusanti P."/>
            <person name="Shaw S."/>
            <person name="Blin K."/>
            <person name="Weber T."/>
        </authorList>
    </citation>
    <scope>NUCLEOTIDE SEQUENCE</scope>
    <source>
        <strain evidence="9">NBC_01393</strain>
    </source>
</reference>
<dbReference type="InterPro" id="IPR036259">
    <property type="entry name" value="MFS_trans_sf"/>
</dbReference>
<gene>
    <name evidence="9" type="ORF">OG699_02750</name>
</gene>
<keyword evidence="3 7" id="KW-0812">Transmembrane</keyword>
<dbReference type="PANTHER" id="PTHR23513:SF6">
    <property type="entry name" value="MAJOR FACILITATOR SUPERFAMILY ASSOCIATED DOMAIN-CONTAINING PROTEIN"/>
    <property type="match status" value="1"/>
</dbReference>
<dbReference type="SUPFAM" id="SSF103473">
    <property type="entry name" value="MFS general substrate transporter"/>
    <property type="match status" value="1"/>
</dbReference>
<dbReference type="PANTHER" id="PTHR23513">
    <property type="entry name" value="INTEGRAL MEMBRANE EFFLUX PROTEIN-RELATED"/>
    <property type="match status" value="1"/>
</dbReference>